<dbReference type="InterPro" id="IPR029044">
    <property type="entry name" value="Nucleotide-diphossugar_trans"/>
</dbReference>
<dbReference type="AlphaFoldDB" id="A0AAW6TBM4"/>
<comment type="similarity">
    <text evidence="1">Belongs to the glycosyltransferase 2 family.</text>
</comment>
<dbReference type="Proteomes" id="UP001321506">
    <property type="component" value="Unassembled WGS sequence"/>
</dbReference>
<evidence type="ECO:0000256" key="1">
    <source>
        <dbReference type="ARBA" id="ARBA00006739"/>
    </source>
</evidence>
<dbReference type="RefSeq" id="WP_281489168.1">
    <property type="nucleotide sequence ID" value="NZ_JASATX010000004.1"/>
</dbReference>
<keyword evidence="7" id="KW-1185">Reference proteome</keyword>
<sequence>MASVGARLLVITPTYNEADSLERVIALLLQQQPDADVLVVDDSSPDGTGALADALAERDPRVNVLHRSSKTGLGGAYLDGFAWALDRDYDVIVQMDADGSHPASALPAMLERLGPVASSDQASETGSTGGAGLDDALPAAGRHTAAPAQAVDTPGLVIGSRWVAGGTIAHWPRHREWLSRAGNSYARAMLGLPVRDTTAGYRVWRAGALRRLPLDRVVSRGYCFQVDLARRAQEAGIGIDEVPITFVERTQGRSKMSSAIVVEAMLRVTWWGLLKRFRRTTRA</sequence>
<evidence type="ECO:0000256" key="4">
    <source>
        <dbReference type="SAM" id="MobiDB-lite"/>
    </source>
</evidence>
<dbReference type="GO" id="GO:0016020">
    <property type="term" value="C:membrane"/>
    <property type="evidence" value="ECO:0007669"/>
    <property type="project" value="GOC"/>
</dbReference>
<dbReference type="PANTHER" id="PTHR43398:SF1">
    <property type="entry name" value="DOLICHOL-PHOSPHATE MANNOSYLTRANSFERASE SUBUNIT 1"/>
    <property type="match status" value="1"/>
</dbReference>
<dbReference type="PANTHER" id="PTHR43398">
    <property type="entry name" value="DOLICHOL-PHOSPHATE MANNOSYLTRANSFERASE SUBUNIT 1"/>
    <property type="match status" value="1"/>
</dbReference>
<dbReference type="GO" id="GO:0009247">
    <property type="term" value="P:glycolipid biosynthetic process"/>
    <property type="evidence" value="ECO:0007669"/>
    <property type="project" value="TreeGrafter"/>
</dbReference>
<feature type="region of interest" description="Disordered" evidence="4">
    <location>
        <begin position="116"/>
        <end position="138"/>
    </location>
</feature>
<evidence type="ECO:0000313" key="6">
    <source>
        <dbReference type="EMBL" id="MDI2099383.1"/>
    </source>
</evidence>
<comment type="caution">
    <text evidence="6">The sequence shown here is derived from an EMBL/GenBank/DDBJ whole genome shotgun (WGS) entry which is preliminary data.</text>
</comment>
<dbReference type="Pfam" id="PF00535">
    <property type="entry name" value="Glycos_transf_2"/>
    <property type="match status" value="1"/>
</dbReference>
<dbReference type="CDD" id="cd06442">
    <property type="entry name" value="DPM1_like"/>
    <property type="match status" value="1"/>
</dbReference>
<accession>A0AAW6TBM4</accession>
<evidence type="ECO:0000259" key="5">
    <source>
        <dbReference type="Pfam" id="PF00535"/>
    </source>
</evidence>
<feature type="domain" description="Glycosyltransferase 2-like" evidence="5">
    <location>
        <begin position="10"/>
        <end position="113"/>
    </location>
</feature>
<dbReference type="GO" id="GO:0004582">
    <property type="term" value="F:dolichyl-phosphate beta-D-mannosyltransferase activity"/>
    <property type="evidence" value="ECO:0007669"/>
    <property type="project" value="InterPro"/>
</dbReference>
<proteinExistence type="inferred from homology"/>
<dbReference type="InterPro" id="IPR039528">
    <property type="entry name" value="DPM1-like"/>
</dbReference>
<reference evidence="6 7" key="1">
    <citation type="submission" date="2023-04" db="EMBL/GenBank/DDBJ databases">
        <title>Klugiella caeni sp. nov. isolated from the sludge of biochemical tank.</title>
        <authorList>
            <person name="Geng K."/>
        </authorList>
    </citation>
    <scope>NUCLEOTIDE SEQUENCE [LARGE SCALE GENOMIC DNA]</scope>
    <source>
        <strain evidence="6 7">YN-L-19</strain>
    </source>
</reference>
<keyword evidence="2" id="KW-0328">Glycosyltransferase</keyword>
<evidence type="ECO:0000256" key="3">
    <source>
        <dbReference type="ARBA" id="ARBA00022679"/>
    </source>
</evidence>
<name>A0AAW6TBM4_9MICO</name>
<dbReference type="SUPFAM" id="SSF53448">
    <property type="entry name" value="Nucleotide-diphospho-sugar transferases"/>
    <property type="match status" value="1"/>
</dbReference>
<gene>
    <name evidence="6" type="ORF">QF206_10455</name>
</gene>
<organism evidence="6 7">
    <name type="scientific">Ruicaihuangia caeni</name>
    <dbReference type="NCBI Taxonomy" id="3042517"/>
    <lineage>
        <taxon>Bacteria</taxon>
        <taxon>Bacillati</taxon>
        <taxon>Actinomycetota</taxon>
        <taxon>Actinomycetes</taxon>
        <taxon>Micrococcales</taxon>
        <taxon>Microbacteriaceae</taxon>
        <taxon>Ruicaihuangia</taxon>
    </lineage>
</organism>
<dbReference type="EMBL" id="JASATX010000004">
    <property type="protein sequence ID" value="MDI2099383.1"/>
    <property type="molecule type" value="Genomic_DNA"/>
</dbReference>
<evidence type="ECO:0000313" key="7">
    <source>
        <dbReference type="Proteomes" id="UP001321506"/>
    </source>
</evidence>
<dbReference type="InterPro" id="IPR001173">
    <property type="entry name" value="Glyco_trans_2-like"/>
</dbReference>
<keyword evidence="3" id="KW-0808">Transferase</keyword>
<dbReference type="Gene3D" id="3.90.550.10">
    <property type="entry name" value="Spore Coat Polysaccharide Biosynthesis Protein SpsA, Chain A"/>
    <property type="match status" value="1"/>
</dbReference>
<protein>
    <submittedName>
        <fullName evidence="6">Polyprenol monophosphomannose synthase</fullName>
    </submittedName>
</protein>
<evidence type="ECO:0000256" key="2">
    <source>
        <dbReference type="ARBA" id="ARBA00022676"/>
    </source>
</evidence>